<dbReference type="Pfam" id="PF19425">
    <property type="entry name" value="Csd3_N2"/>
    <property type="match status" value="1"/>
</dbReference>
<keyword evidence="11" id="KW-1185">Reference proteome</keyword>
<evidence type="ECO:0000256" key="5">
    <source>
        <dbReference type="ARBA" id="ARBA00022801"/>
    </source>
</evidence>
<comment type="caution">
    <text evidence="10">The sequence shown here is derived from an EMBL/GenBank/DDBJ whole genome shotgun (WGS) entry which is preliminary data.</text>
</comment>
<evidence type="ECO:0000256" key="4">
    <source>
        <dbReference type="ARBA" id="ARBA00022723"/>
    </source>
</evidence>
<keyword evidence="3" id="KW-0645">Protease</keyword>
<dbReference type="InterPro" id="IPR011055">
    <property type="entry name" value="Dup_hybrid_motif"/>
</dbReference>
<dbReference type="PANTHER" id="PTHR21666">
    <property type="entry name" value="PEPTIDASE-RELATED"/>
    <property type="match status" value="1"/>
</dbReference>
<keyword evidence="4" id="KW-0479">Metal-binding</keyword>
<evidence type="ECO:0000259" key="9">
    <source>
        <dbReference type="Pfam" id="PF19425"/>
    </source>
</evidence>
<dbReference type="Gene3D" id="2.70.70.10">
    <property type="entry name" value="Glucose Permease (Domain IIA)"/>
    <property type="match status" value="1"/>
</dbReference>
<dbReference type="InterPro" id="IPR050570">
    <property type="entry name" value="Cell_wall_metabolism_enzyme"/>
</dbReference>
<dbReference type="CDD" id="cd12797">
    <property type="entry name" value="M23_peptidase"/>
    <property type="match status" value="1"/>
</dbReference>
<comment type="cofactor">
    <cofactor evidence="1">
        <name>Zn(2+)</name>
        <dbReference type="ChEBI" id="CHEBI:29105"/>
    </cofactor>
</comment>
<evidence type="ECO:0000313" key="10">
    <source>
        <dbReference type="EMBL" id="RCW67530.1"/>
    </source>
</evidence>
<dbReference type="Proteomes" id="UP000252884">
    <property type="component" value="Unassembled WGS sequence"/>
</dbReference>
<organism evidence="10 11">
    <name type="scientific">Pseudorhodoferax soli</name>
    <dbReference type="NCBI Taxonomy" id="545864"/>
    <lineage>
        <taxon>Bacteria</taxon>
        <taxon>Pseudomonadati</taxon>
        <taxon>Pseudomonadota</taxon>
        <taxon>Betaproteobacteria</taxon>
        <taxon>Burkholderiales</taxon>
        <taxon>Comamonadaceae</taxon>
    </lineage>
</organism>
<dbReference type="SUPFAM" id="SSF51261">
    <property type="entry name" value="Duplicated hybrid motif"/>
    <property type="match status" value="1"/>
</dbReference>
<dbReference type="GO" id="GO:0004222">
    <property type="term" value="F:metalloendopeptidase activity"/>
    <property type="evidence" value="ECO:0007669"/>
    <property type="project" value="TreeGrafter"/>
</dbReference>
<proteinExistence type="predicted"/>
<evidence type="ECO:0000256" key="1">
    <source>
        <dbReference type="ARBA" id="ARBA00001947"/>
    </source>
</evidence>
<evidence type="ECO:0000256" key="2">
    <source>
        <dbReference type="ARBA" id="ARBA00004196"/>
    </source>
</evidence>
<keyword evidence="5 10" id="KW-0378">Hydrolase</keyword>
<gene>
    <name evidence="10" type="ORF">DES41_109253</name>
</gene>
<dbReference type="GO" id="GO:0006508">
    <property type="term" value="P:proteolysis"/>
    <property type="evidence" value="ECO:0007669"/>
    <property type="project" value="UniProtKB-KW"/>
</dbReference>
<dbReference type="Gene3D" id="3.10.450.350">
    <property type="match status" value="2"/>
</dbReference>
<comment type="subcellular location">
    <subcellularLocation>
        <location evidence="2">Cell envelope</location>
    </subcellularLocation>
</comment>
<evidence type="ECO:0000256" key="7">
    <source>
        <dbReference type="ARBA" id="ARBA00023049"/>
    </source>
</evidence>
<feature type="domain" description="Csd3-like second N-terminal" evidence="9">
    <location>
        <begin position="180"/>
        <end position="297"/>
    </location>
</feature>
<dbReference type="PANTHER" id="PTHR21666:SF288">
    <property type="entry name" value="CELL DIVISION PROTEIN YTFB"/>
    <property type="match status" value="1"/>
</dbReference>
<dbReference type="InterPro" id="IPR016047">
    <property type="entry name" value="M23ase_b-sheet_dom"/>
</dbReference>
<dbReference type="Pfam" id="PF01551">
    <property type="entry name" value="Peptidase_M23"/>
    <property type="match status" value="1"/>
</dbReference>
<keyword evidence="6" id="KW-0862">Zinc</keyword>
<dbReference type="OrthoDB" id="9815245at2"/>
<reference evidence="10 11" key="1">
    <citation type="submission" date="2018-07" db="EMBL/GenBank/DDBJ databases">
        <title>Genomic Encyclopedia of Type Strains, Phase IV (KMG-IV): sequencing the most valuable type-strain genomes for metagenomic binning, comparative biology and taxonomic classification.</title>
        <authorList>
            <person name="Goeker M."/>
        </authorList>
    </citation>
    <scope>NUCLEOTIDE SEQUENCE [LARGE SCALE GENOMIC DNA]</scope>
    <source>
        <strain evidence="10 11">DSM 21634</strain>
    </source>
</reference>
<sequence length="447" mass="48167">MKNGLATVLDSVVPLLQRHPKRLSALLAAVLLCGGGGAFAVASLGPDVADMPVRQLTQSVTPLALDTQIEALDLHRFNLYRTETTRSSDTARSLLDRLGIADTAAAAYLSRDARVRQTLLGRAGRLVTAEAADDHSLQRLSMRWIASADATEFQRLVVERTPQGFSSRIERAPLTAGSQLASGVITSSLFAATDDAGLPESVASQIAEMFSGDIDFRSALRKGDRFSVVYETLEADGEVLRAGRVLSAEFANNGKVYQSMWFQEPGQKGGYYGLDGQSLRRAFLASPMEFSRVTSGFANRFHPILQKWRAHLGVDYAAPIGTSVRTVGDGVVEFAGVQNGFGNVIYVKHRNDMVTVYAHLSRILVKQGERVEQGAQIGAVGMTGWTTGPHLHFEFRVNGEHQDPMVMAKQAQAGTVSAAAKAAFERQASVMRQQLSSAGAVQQASAQ</sequence>
<keyword evidence="7" id="KW-0482">Metalloprotease</keyword>
<dbReference type="AlphaFoldDB" id="A0A368XHQ6"/>
<dbReference type="RefSeq" id="WP_114471027.1">
    <property type="nucleotide sequence ID" value="NZ_QPJK01000009.1"/>
</dbReference>
<protein>
    <submittedName>
        <fullName evidence="10">Murein DD-endopeptidase MepM/ murein hydrolase activator NlpD</fullName>
    </submittedName>
</protein>
<evidence type="ECO:0000313" key="11">
    <source>
        <dbReference type="Proteomes" id="UP000252884"/>
    </source>
</evidence>
<evidence type="ECO:0000259" key="8">
    <source>
        <dbReference type="Pfam" id="PF01551"/>
    </source>
</evidence>
<feature type="domain" description="M23ase beta-sheet core" evidence="8">
    <location>
        <begin position="310"/>
        <end position="404"/>
    </location>
</feature>
<dbReference type="GO" id="GO:0046872">
    <property type="term" value="F:metal ion binding"/>
    <property type="evidence" value="ECO:0007669"/>
    <property type="project" value="UniProtKB-KW"/>
</dbReference>
<dbReference type="EMBL" id="QPJK01000009">
    <property type="protein sequence ID" value="RCW67530.1"/>
    <property type="molecule type" value="Genomic_DNA"/>
</dbReference>
<accession>A0A368XHQ6</accession>
<name>A0A368XHQ6_9BURK</name>
<dbReference type="GO" id="GO:0030313">
    <property type="term" value="C:cell envelope"/>
    <property type="evidence" value="ECO:0007669"/>
    <property type="project" value="UniProtKB-SubCell"/>
</dbReference>
<dbReference type="InterPro" id="IPR045834">
    <property type="entry name" value="Csd3_N2"/>
</dbReference>
<evidence type="ECO:0000256" key="3">
    <source>
        <dbReference type="ARBA" id="ARBA00022670"/>
    </source>
</evidence>
<evidence type="ECO:0000256" key="6">
    <source>
        <dbReference type="ARBA" id="ARBA00022833"/>
    </source>
</evidence>